<dbReference type="SUPFAM" id="SSF51735">
    <property type="entry name" value="NAD(P)-binding Rossmann-fold domains"/>
    <property type="match status" value="1"/>
</dbReference>
<evidence type="ECO:0000256" key="5">
    <source>
        <dbReference type="RuleBase" id="RU369024"/>
    </source>
</evidence>
<dbReference type="AlphaFoldDB" id="A0A9Q0R0P9"/>
<dbReference type="PANTHER" id="PTHR43490:SF98">
    <property type="entry name" value="OS02G0640600 PROTEIN"/>
    <property type="match status" value="1"/>
</dbReference>
<name>A0A9Q0R0P9_9MAGN</name>
<dbReference type="Gene3D" id="3.40.50.720">
    <property type="entry name" value="NAD(P)-binding Rossmann-like Domain"/>
    <property type="match status" value="1"/>
</dbReference>
<gene>
    <name evidence="6" type="ORF">NE237_009873</name>
</gene>
<dbReference type="InterPro" id="IPR045313">
    <property type="entry name" value="CBR1-like"/>
</dbReference>
<dbReference type="GO" id="GO:0016020">
    <property type="term" value="C:membrane"/>
    <property type="evidence" value="ECO:0007669"/>
    <property type="project" value="TreeGrafter"/>
</dbReference>
<organism evidence="6 7">
    <name type="scientific">Protea cynaroides</name>
    <dbReference type="NCBI Taxonomy" id="273540"/>
    <lineage>
        <taxon>Eukaryota</taxon>
        <taxon>Viridiplantae</taxon>
        <taxon>Streptophyta</taxon>
        <taxon>Embryophyta</taxon>
        <taxon>Tracheophyta</taxon>
        <taxon>Spermatophyta</taxon>
        <taxon>Magnoliopsida</taxon>
        <taxon>Proteales</taxon>
        <taxon>Proteaceae</taxon>
        <taxon>Protea</taxon>
    </lineage>
</organism>
<keyword evidence="7" id="KW-1185">Reference proteome</keyword>
<evidence type="ECO:0000256" key="2">
    <source>
        <dbReference type="ARBA" id="ARBA00022857"/>
    </source>
</evidence>
<dbReference type="InterPro" id="IPR036291">
    <property type="entry name" value="NAD(P)-bd_dom_sf"/>
</dbReference>
<dbReference type="PRINTS" id="PR00080">
    <property type="entry name" value="SDRFAMILY"/>
</dbReference>
<dbReference type="Pfam" id="PF13561">
    <property type="entry name" value="adh_short_C2"/>
    <property type="match status" value="1"/>
</dbReference>
<dbReference type="EMBL" id="JAMYWD010000002">
    <property type="protein sequence ID" value="KAJ4979093.1"/>
    <property type="molecule type" value="Genomic_DNA"/>
</dbReference>
<comment type="similarity">
    <text evidence="1 4">Belongs to the short-chain dehydrogenases/reductases (SDR) family.</text>
</comment>
<dbReference type="InterPro" id="IPR002347">
    <property type="entry name" value="SDR_fam"/>
</dbReference>
<evidence type="ECO:0000256" key="3">
    <source>
        <dbReference type="ARBA" id="ARBA00023002"/>
    </source>
</evidence>
<comment type="caution">
    <text evidence="6">The sequence shown here is derived from an EMBL/GenBank/DDBJ whole genome shotgun (WGS) entry which is preliminary data.</text>
</comment>
<dbReference type="PRINTS" id="PR00081">
    <property type="entry name" value="GDHRDH"/>
</dbReference>
<evidence type="ECO:0000313" key="7">
    <source>
        <dbReference type="Proteomes" id="UP001141806"/>
    </source>
</evidence>
<dbReference type="CDD" id="cd05324">
    <property type="entry name" value="carb_red_PTCR-like_SDR_c"/>
    <property type="match status" value="1"/>
</dbReference>
<dbReference type="OrthoDB" id="1933717at2759"/>
<keyword evidence="2 5" id="KW-0521">NADP</keyword>
<keyword evidence="3 5" id="KW-0560">Oxidoreductase</keyword>
<dbReference type="PANTHER" id="PTHR43490">
    <property type="entry name" value="(+)-NEOMENTHOL DEHYDROGENASE"/>
    <property type="match status" value="1"/>
</dbReference>
<dbReference type="EC" id="1.1.1.-" evidence="5"/>
<evidence type="ECO:0000256" key="4">
    <source>
        <dbReference type="RuleBase" id="RU000363"/>
    </source>
</evidence>
<sequence>MADTITNSTSKRLAVVTGANKGIGFEICRQLASNGIAVVLTARDEKRGIEAVEKLNRSGLSDVVFHQMDVKDPASIASLAHFINTQFGKLDILVNNAGITGVKLNDNDYDALMAVDSQARVAKLVELARLSTRETAEECIQVNYYGTKRVTEALLPILQLSHSPRIVNVSSTFGKLQYVSVELAKEVLGDVDALTKEKVDVVLKEYLNNFKENQGSSAYSMSKAAVNAYTRIVAKRFPTFRINCVCPGYVKTDINLNTGHCTVEEGAAGPVKLALLFDDGPSGLFFFQEEVSTFD</sequence>
<dbReference type="GO" id="GO:0016616">
    <property type="term" value="F:oxidoreductase activity, acting on the CH-OH group of donors, NAD or NADP as acceptor"/>
    <property type="evidence" value="ECO:0007669"/>
    <property type="project" value="InterPro"/>
</dbReference>
<dbReference type="Pfam" id="PF00106">
    <property type="entry name" value="adh_short"/>
    <property type="match status" value="1"/>
</dbReference>
<evidence type="ECO:0000256" key="1">
    <source>
        <dbReference type="ARBA" id="ARBA00006484"/>
    </source>
</evidence>
<accession>A0A9Q0R0P9</accession>
<dbReference type="Proteomes" id="UP001141806">
    <property type="component" value="Unassembled WGS sequence"/>
</dbReference>
<reference evidence="6" key="1">
    <citation type="journal article" date="2023" name="Plant J.">
        <title>The genome of the king protea, Protea cynaroides.</title>
        <authorList>
            <person name="Chang J."/>
            <person name="Duong T.A."/>
            <person name="Schoeman C."/>
            <person name="Ma X."/>
            <person name="Roodt D."/>
            <person name="Barker N."/>
            <person name="Li Z."/>
            <person name="Van de Peer Y."/>
            <person name="Mizrachi E."/>
        </authorList>
    </citation>
    <scope>NUCLEOTIDE SEQUENCE</scope>
    <source>
        <tissue evidence="6">Young leaves</tissue>
    </source>
</reference>
<evidence type="ECO:0000313" key="6">
    <source>
        <dbReference type="EMBL" id="KAJ4979093.1"/>
    </source>
</evidence>
<protein>
    <recommendedName>
        <fullName evidence="5">Short-chain dehydrogenase/reductase</fullName>
        <ecNumber evidence="5">1.1.1.-</ecNumber>
    </recommendedName>
</protein>
<proteinExistence type="inferred from homology"/>